<dbReference type="PANTHER" id="PTHR42985">
    <property type="entry name" value="SODIUM-COUPLED MONOCARBOXYLATE TRANSPORTER"/>
    <property type="match status" value="1"/>
</dbReference>
<evidence type="ECO:0000313" key="13">
    <source>
        <dbReference type="EMBL" id="CAB4000220.1"/>
    </source>
</evidence>
<evidence type="ECO:0000256" key="10">
    <source>
        <dbReference type="ARBA" id="ARBA00023201"/>
    </source>
</evidence>
<dbReference type="AlphaFoldDB" id="A0A6S7HB76"/>
<evidence type="ECO:0000256" key="3">
    <source>
        <dbReference type="ARBA" id="ARBA00022448"/>
    </source>
</evidence>
<comment type="similarity">
    <text evidence="2">Belongs to the sodium:solute symporter (SSF) (TC 2.A.21) family.</text>
</comment>
<dbReference type="InterPro" id="IPR001734">
    <property type="entry name" value="Na/solute_symporter"/>
</dbReference>
<evidence type="ECO:0000256" key="8">
    <source>
        <dbReference type="ARBA" id="ARBA00023065"/>
    </source>
</evidence>
<feature type="transmembrane region" description="Helical" evidence="12">
    <location>
        <begin position="69"/>
        <end position="91"/>
    </location>
</feature>
<feature type="transmembrane region" description="Helical" evidence="12">
    <location>
        <begin position="138"/>
        <end position="160"/>
    </location>
</feature>
<feature type="compositionally biased region" description="Basic and acidic residues" evidence="11">
    <location>
        <begin position="201"/>
        <end position="226"/>
    </location>
</feature>
<gene>
    <name evidence="13" type="ORF">PACLA_8A048564</name>
</gene>
<dbReference type="InterPro" id="IPR038377">
    <property type="entry name" value="Na/Glc_symporter_sf"/>
</dbReference>
<evidence type="ECO:0000256" key="6">
    <source>
        <dbReference type="ARBA" id="ARBA00022989"/>
    </source>
</evidence>
<evidence type="ECO:0000256" key="9">
    <source>
        <dbReference type="ARBA" id="ARBA00023136"/>
    </source>
</evidence>
<feature type="region of interest" description="Disordered" evidence="11">
    <location>
        <begin position="196"/>
        <end position="226"/>
    </location>
</feature>
<sequence>MGKSCVTQLIEVLDTIGSNLDLGKQIDAIYLDMSKAFDKLAYSIAGIVGGPLLGVFFLGIMIPRANYKGAYAGAFVGVVLTITIAISGAIYPPNKMAGSISIKACNSSIYANTTADGIMSNTFVAHSEPFAKLGSLSYLWYGATAVATTFVVGAIVSLICETNSDRQTRPGPELLFNIPDFFRSLICCKKESWSLTSESSPIHRADNEKKAKDTRDSDEMQMKEMN</sequence>
<keyword evidence="8" id="KW-0406">Ion transport</keyword>
<reference evidence="13" key="1">
    <citation type="submission" date="2020-04" db="EMBL/GenBank/DDBJ databases">
        <authorList>
            <person name="Alioto T."/>
            <person name="Alioto T."/>
            <person name="Gomez Garrido J."/>
        </authorList>
    </citation>
    <scope>NUCLEOTIDE SEQUENCE</scope>
    <source>
        <strain evidence="13">A484AB</strain>
    </source>
</reference>
<name>A0A6S7HB76_PARCT</name>
<dbReference type="Proteomes" id="UP001152795">
    <property type="component" value="Unassembled WGS sequence"/>
</dbReference>
<organism evidence="13 14">
    <name type="scientific">Paramuricea clavata</name>
    <name type="common">Red gorgonian</name>
    <name type="synonym">Violescent sea-whip</name>
    <dbReference type="NCBI Taxonomy" id="317549"/>
    <lineage>
        <taxon>Eukaryota</taxon>
        <taxon>Metazoa</taxon>
        <taxon>Cnidaria</taxon>
        <taxon>Anthozoa</taxon>
        <taxon>Octocorallia</taxon>
        <taxon>Malacalcyonacea</taxon>
        <taxon>Plexauridae</taxon>
        <taxon>Paramuricea</taxon>
    </lineage>
</organism>
<keyword evidence="6 12" id="KW-1133">Transmembrane helix</keyword>
<dbReference type="PROSITE" id="PS50283">
    <property type="entry name" value="NA_SOLUT_SYMP_3"/>
    <property type="match status" value="1"/>
</dbReference>
<keyword evidence="4" id="KW-1003">Cell membrane</keyword>
<evidence type="ECO:0000256" key="7">
    <source>
        <dbReference type="ARBA" id="ARBA00023053"/>
    </source>
</evidence>
<keyword evidence="10" id="KW-0739">Sodium transport</keyword>
<dbReference type="PANTHER" id="PTHR42985:SF40">
    <property type="entry name" value="LD47995P-RELATED"/>
    <property type="match status" value="1"/>
</dbReference>
<comment type="subcellular location">
    <subcellularLocation>
        <location evidence="1">Cell membrane</location>
        <topology evidence="1">Multi-pass membrane protein</topology>
    </subcellularLocation>
</comment>
<evidence type="ECO:0000256" key="5">
    <source>
        <dbReference type="ARBA" id="ARBA00022692"/>
    </source>
</evidence>
<keyword evidence="14" id="KW-1185">Reference proteome</keyword>
<evidence type="ECO:0000313" key="14">
    <source>
        <dbReference type="Proteomes" id="UP001152795"/>
    </source>
</evidence>
<evidence type="ECO:0000256" key="4">
    <source>
        <dbReference type="ARBA" id="ARBA00022475"/>
    </source>
</evidence>
<dbReference type="GO" id="GO:0015293">
    <property type="term" value="F:symporter activity"/>
    <property type="evidence" value="ECO:0007669"/>
    <property type="project" value="TreeGrafter"/>
</dbReference>
<evidence type="ECO:0000256" key="11">
    <source>
        <dbReference type="SAM" id="MobiDB-lite"/>
    </source>
</evidence>
<dbReference type="GO" id="GO:0005886">
    <property type="term" value="C:plasma membrane"/>
    <property type="evidence" value="ECO:0007669"/>
    <property type="project" value="UniProtKB-SubCell"/>
</dbReference>
<keyword evidence="7" id="KW-0915">Sodium</keyword>
<evidence type="ECO:0000256" key="1">
    <source>
        <dbReference type="ARBA" id="ARBA00004651"/>
    </source>
</evidence>
<proteinExistence type="inferred from homology"/>
<comment type="caution">
    <text evidence="13">The sequence shown here is derived from an EMBL/GenBank/DDBJ whole genome shotgun (WGS) entry which is preliminary data.</text>
</comment>
<feature type="transmembrane region" description="Helical" evidence="12">
    <location>
        <begin position="40"/>
        <end position="62"/>
    </location>
</feature>
<keyword evidence="9 12" id="KW-0472">Membrane</keyword>
<evidence type="ECO:0000256" key="12">
    <source>
        <dbReference type="SAM" id="Phobius"/>
    </source>
</evidence>
<accession>A0A6S7HB76</accession>
<dbReference type="GO" id="GO:0006814">
    <property type="term" value="P:sodium ion transport"/>
    <property type="evidence" value="ECO:0007669"/>
    <property type="project" value="UniProtKB-KW"/>
</dbReference>
<protein>
    <submittedName>
        <fullName evidence="13">Sodium-coupled monocarboxylate transporter 1-like</fullName>
    </submittedName>
</protein>
<dbReference type="InterPro" id="IPR051163">
    <property type="entry name" value="Sodium:Solute_Symporter_SSF"/>
</dbReference>
<evidence type="ECO:0000256" key="2">
    <source>
        <dbReference type="ARBA" id="ARBA00006434"/>
    </source>
</evidence>
<keyword evidence="3" id="KW-0813">Transport</keyword>
<keyword evidence="5 12" id="KW-0812">Transmembrane</keyword>
<dbReference type="EMBL" id="CACRXK020003782">
    <property type="protein sequence ID" value="CAB4000220.1"/>
    <property type="molecule type" value="Genomic_DNA"/>
</dbReference>
<dbReference type="Gene3D" id="1.20.1730.10">
    <property type="entry name" value="Sodium/glucose cotransporter"/>
    <property type="match status" value="1"/>
</dbReference>